<organism evidence="1 2">
    <name type="scientific">Meloidogyne enterolobii</name>
    <name type="common">Root-knot nematode worm</name>
    <name type="synonym">Meloidogyne mayaguensis</name>
    <dbReference type="NCBI Taxonomy" id="390850"/>
    <lineage>
        <taxon>Eukaryota</taxon>
        <taxon>Metazoa</taxon>
        <taxon>Ecdysozoa</taxon>
        <taxon>Nematoda</taxon>
        <taxon>Chromadorea</taxon>
        <taxon>Rhabditida</taxon>
        <taxon>Tylenchina</taxon>
        <taxon>Tylenchomorpha</taxon>
        <taxon>Tylenchoidea</taxon>
        <taxon>Meloidogynidae</taxon>
        <taxon>Meloidogyninae</taxon>
        <taxon>Meloidogyne</taxon>
    </lineage>
</organism>
<evidence type="ECO:0000313" key="2">
    <source>
        <dbReference type="Proteomes" id="UP001497535"/>
    </source>
</evidence>
<gene>
    <name evidence="1" type="ORF">MENTE1834_LOCUS4952</name>
</gene>
<reference evidence="1" key="1">
    <citation type="submission" date="2023-11" db="EMBL/GenBank/DDBJ databases">
        <authorList>
            <person name="Poullet M."/>
        </authorList>
    </citation>
    <scope>NUCLEOTIDE SEQUENCE</scope>
    <source>
        <strain evidence="1">E1834</strain>
    </source>
</reference>
<sequence>MSYQGSSSISNGRRYDDVRKIPIPSKYHKSSKKDGKEESRHSTNLNYLHGGSNSTSAQKPNSSSSLGFESRNESLSLQLAAAQSQVIRLETELSNTNTAKSYAESRLLTLQREYNAVVKRNAEIVEVMKTLEIGVETLQQEKVALVSERDELKAKLDASENNSRMLSEQVTFLNERNSTLSKKCVDLLDGSKEFREKATIYEDELKRIKPRYEEMEANFDAINEKNRNYATRINMFEMRERIWIKEKTEMEERQKQNAENWQKIIADIRAKHETEITKIRQQQQQQQQPMVMGISKAEKDNVDRHSVSFLDFCIGKEVCLQFLFFFTKTETIFVHKNSLFLVVVPIHQDSICFHFCLRIYKLNQFILTISRILSISISFHPPPIPPPSFFLNPWKNVRKRIIKNQDFFILCCRIPK</sequence>
<accession>A0ACB0XXN7</accession>
<protein>
    <submittedName>
        <fullName evidence="1">Uncharacterized protein</fullName>
    </submittedName>
</protein>
<dbReference type="Proteomes" id="UP001497535">
    <property type="component" value="Unassembled WGS sequence"/>
</dbReference>
<evidence type="ECO:0000313" key="1">
    <source>
        <dbReference type="EMBL" id="CAK5022593.1"/>
    </source>
</evidence>
<dbReference type="EMBL" id="CAVMJV010000004">
    <property type="protein sequence ID" value="CAK5022593.1"/>
    <property type="molecule type" value="Genomic_DNA"/>
</dbReference>
<comment type="caution">
    <text evidence="1">The sequence shown here is derived from an EMBL/GenBank/DDBJ whole genome shotgun (WGS) entry which is preliminary data.</text>
</comment>
<name>A0ACB0XXN7_MELEN</name>
<keyword evidence="2" id="KW-1185">Reference proteome</keyword>
<proteinExistence type="predicted"/>